<dbReference type="InterPro" id="IPR001138">
    <property type="entry name" value="Zn2Cys6_DnaBD"/>
</dbReference>
<dbReference type="InterPro" id="IPR036864">
    <property type="entry name" value="Zn2-C6_fun-type_DNA-bd_sf"/>
</dbReference>
<comment type="caution">
    <text evidence="7">The sequence shown here is derived from an EMBL/GenBank/DDBJ whole genome shotgun (WGS) entry which is preliminary data.</text>
</comment>
<keyword evidence="4" id="KW-0539">Nucleus</keyword>
<evidence type="ECO:0000256" key="1">
    <source>
        <dbReference type="ARBA" id="ARBA00023015"/>
    </source>
</evidence>
<feature type="compositionally biased region" description="Basic and acidic residues" evidence="5">
    <location>
        <begin position="90"/>
        <end position="99"/>
    </location>
</feature>
<keyword evidence="8" id="KW-1185">Reference proteome</keyword>
<dbReference type="GO" id="GO:0003677">
    <property type="term" value="F:DNA binding"/>
    <property type="evidence" value="ECO:0007669"/>
    <property type="project" value="UniProtKB-KW"/>
</dbReference>
<dbReference type="Proteomes" id="UP001392437">
    <property type="component" value="Unassembled WGS sequence"/>
</dbReference>
<dbReference type="PROSITE" id="PS50048">
    <property type="entry name" value="ZN2_CY6_FUNGAL_2"/>
    <property type="match status" value="1"/>
</dbReference>
<name>A0AAW0QKC1_9PEZI</name>
<feature type="domain" description="Zn(2)-C6 fungal-type" evidence="6">
    <location>
        <begin position="27"/>
        <end position="57"/>
    </location>
</feature>
<dbReference type="EMBL" id="JAQQWP010000008">
    <property type="protein sequence ID" value="KAK8105013.1"/>
    <property type="molecule type" value="Genomic_DNA"/>
</dbReference>
<evidence type="ECO:0000313" key="8">
    <source>
        <dbReference type="Proteomes" id="UP001392437"/>
    </source>
</evidence>
<sequence>MNSTASTDDGKPRGPGIFPSRQDLKVTCDFCALSKVKCDRGRPRCQKCIRSDLDCHYSKKRRISKARQLCADLGSDGDSKRSASSVHLETTPEREPQGHVVDWSKEASLMAHGAEDSTPASSDLAMFLGLLDDPSQMEMAMPMDVSQMQQPMAPDEKNMHILDEGQCAERDELAYPNMAWAEPGEAACRPEEWAKKRMCALAVPMRGGIA</sequence>
<feature type="region of interest" description="Disordered" evidence="5">
    <location>
        <begin position="72"/>
        <end position="99"/>
    </location>
</feature>
<evidence type="ECO:0000256" key="2">
    <source>
        <dbReference type="ARBA" id="ARBA00023125"/>
    </source>
</evidence>
<evidence type="ECO:0000256" key="3">
    <source>
        <dbReference type="ARBA" id="ARBA00023163"/>
    </source>
</evidence>
<accession>A0AAW0QKC1</accession>
<protein>
    <recommendedName>
        <fullName evidence="6">Zn(2)-C6 fungal-type domain-containing protein</fullName>
    </recommendedName>
</protein>
<feature type="region of interest" description="Disordered" evidence="5">
    <location>
        <begin position="1"/>
        <end position="21"/>
    </location>
</feature>
<evidence type="ECO:0000256" key="4">
    <source>
        <dbReference type="ARBA" id="ARBA00023242"/>
    </source>
</evidence>
<gene>
    <name evidence="7" type="ORF">PG999_008372</name>
</gene>
<organism evidence="7 8">
    <name type="scientific">Apiospora kogelbergensis</name>
    <dbReference type="NCBI Taxonomy" id="1337665"/>
    <lineage>
        <taxon>Eukaryota</taxon>
        <taxon>Fungi</taxon>
        <taxon>Dikarya</taxon>
        <taxon>Ascomycota</taxon>
        <taxon>Pezizomycotina</taxon>
        <taxon>Sordariomycetes</taxon>
        <taxon>Xylariomycetidae</taxon>
        <taxon>Amphisphaeriales</taxon>
        <taxon>Apiosporaceae</taxon>
        <taxon>Apiospora</taxon>
    </lineage>
</organism>
<keyword evidence="3" id="KW-0804">Transcription</keyword>
<dbReference type="SMART" id="SM00066">
    <property type="entry name" value="GAL4"/>
    <property type="match status" value="1"/>
</dbReference>
<dbReference type="PANTHER" id="PTHR31069">
    <property type="entry name" value="OLEATE-ACTIVATED TRANSCRIPTION FACTOR 1-RELATED"/>
    <property type="match status" value="1"/>
</dbReference>
<dbReference type="Gene3D" id="4.10.240.10">
    <property type="entry name" value="Zn(2)-C6 fungal-type DNA-binding domain"/>
    <property type="match status" value="1"/>
</dbReference>
<dbReference type="PANTHER" id="PTHR31069:SF32">
    <property type="entry name" value="ARGININE METABOLISM REGULATION PROTEIN II"/>
    <property type="match status" value="1"/>
</dbReference>
<keyword evidence="1" id="KW-0805">Transcription regulation</keyword>
<dbReference type="Pfam" id="PF00172">
    <property type="entry name" value="Zn_clus"/>
    <property type="match status" value="1"/>
</dbReference>
<dbReference type="InterPro" id="IPR050675">
    <property type="entry name" value="OAF3"/>
</dbReference>
<dbReference type="AlphaFoldDB" id="A0AAW0QKC1"/>
<proteinExistence type="predicted"/>
<dbReference type="GO" id="GO:0000981">
    <property type="term" value="F:DNA-binding transcription factor activity, RNA polymerase II-specific"/>
    <property type="evidence" value="ECO:0007669"/>
    <property type="project" value="InterPro"/>
</dbReference>
<dbReference type="SUPFAM" id="SSF57701">
    <property type="entry name" value="Zn2/Cys6 DNA-binding domain"/>
    <property type="match status" value="1"/>
</dbReference>
<dbReference type="GO" id="GO:0008270">
    <property type="term" value="F:zinc ion binding"/>
    <property type="evidence" value="ECO:0007669"/>
    <property type="project" value="InterPro"/>
</dbReference>
<evidence type="ECO:0000256" key="5">
    <source>
        <dbReference type="SAM" id="MobiDB-lite"/>
    </source>
</evidence>
<dbReference type="PROSITE" id="PS00463">
    <property type="entry name" value="ZN2_CY6_FUNGAL_1"/>
    <property type="match status" value="1"/>
</dbReference>
<evidence type="ECO:0000259" key="6">
    <source>
        <dbReference type="PROSITE" id="PS50048"/>
    </source>
</evidence>
<reference evidence="7 8" key="1">
    <citation type="submission" date="2023-01" db="EMBL/GenBank/DDBJ databases">
        <title>Analysis of 21 Apiospora genomes using comparative genomics revels a genus with tremendous synthesis potential of carbohydrate active enzymes and secondary metabolites.</title>
        <authorList>
            <person name="Sorensen T."/>
        </authorList>
    </citation>
    <scope>NUCLEOTIDE SEQUENCE [LARGE SCALE GENOMIC DNA]</scope>
    <source>
        <strain evidence="7 8">CBS 117206</strain>
    </source>
</reference>
<evidence type="ECO:0000313" key="7">
    <source>
        <dbReference type="EMBL" id="KAK8105013.1"/>
    </source>
</evidence>
<dbReference type="PRINTS" id="PR00755">
    <property type="entry name" value="AFLATOXINBRP"/>
</dbReference>
<keyword evidence="2" id="KW-0238">DNA-binding</keyword>
<dbReference type="CDD" id="cd00067">
    <property type="entry name" value="GAL4"/>
    <property type="match status" value="1"/>
</dbReference>